<dbReference type="RefSeq" id="WP_188359740.1">
    <property type="nucleotide sequence ID" value="NZ_BMDC01000002.1"/>
</dbReference>
<feature type="transmembrane region" description="Helical" evidence="1">
    <location>
        <begin position="20"/>
        <end position="43"/>
    </location>
</feature>
<keyword evidence="3" id="KW-1185">Reference proteome</keyword>
<feature type="transmembrane region" description="Helical" evidence="1">
    <location>
        <begin position="76"/>
        <end position="96"/>
    </location>
</feature>
<sequence>MNALVPTASATAGLIGGYSLARITGVRAVGGIGLAAGGAAAFCGWKANRGAGVAAALTGVYLGAFGYSHALAKKIGAWPSVLTVTGATAAASLAFGGPKK</sequence>
<name>A0A917IWB9_9MICC</name>
<reference evidence="2 3" key="1">
    <citation type="journal article" date="2014" name="Int. J. Syst. Evol. Microbiol.">
        <title>Complete genome sequence of Corynebacterium casei LMG S-19264T (=DSM 44701T), isolated from a smear-ripened cheese.</title>
        <authorList>
            <consortium name="US DOE Joint Genome Institute (JGI-PGF)"/>
            <person name="Walter F."/>
            <person name="Albersmeier A."/>
            <person name="Kalinowski J."/>
            <person name="Ruckert C."/>
        </authorList>
    </citation>
    <scope>NUCLEOTIDE SEQUENCE [LARGE SCALE GENOMIC DNA]</scope>
    <source>
        <strain evidence="2 3">CCM 8669</strain>
    </source>
</reference>
<protein>
    <submittedName>
        <fullName evidence="2">Uncharacterized protein</fullName>
    </submittedName>
</protein>
<gene>
    <name evidence="2" type="ORF">GCM10007359_14960</name>
</gene>
<feature type="transmembrane region" description="Helical" evidence="1">
    <location>
        <begin position="50"/>
        <end position="70"/>
    </location>
</feature>
<comment type="caution">
    <text evidence="2">The sequence shown here is derived from an EMBL/GenBank/DDBJ whole genome shotgun (WGS) entry which is preliminary data.</text>
</comment>
<dbReference type="EMBL" id="BMDC01000002">
    <property type="protein sequence ID" value="GGH63554.1"/>
    <property type="molecule type" value="Genomic_DNA"/>
</dbReference>
<evidence type="ECO:0000256" key="1">
    <source>
        <dbReference type="SAM" id="Phobius"/>
    </source>
</evidence>
<dbReference type="AlphaFoldDB" id="A0A917IWB9"/>
<organism evidence="2 3">
    <name type="scientific">Rothia aerolata</name>
    <dbReference type="NCBI Taxonomy" id="1812262"/>
    <lineage>
        <taxon>Bacteria</taxon>
        <taxon>Bacillati</taxon>
        <taxon>Actinomycetota</taxon>
        <taxon>Actinomycetes</taxon>
        <taxon>Micrococcales</taxon>
        <taxon>Micrococcaceae</taxon>
        <taxon>Rothia</taxon>
    </lineage>
</organism>
<proteinExistence type="predicted"/>
<accession>A0A917IWB9</accession>
<keyword evidence="1" id="KW-0812">Transmembrane</keyword>
<keyword evidence="1" id="KW-1133">Transmembrane helix</keyword>
<keyword evidence="1" id="KW-0472">Membrane</keyword>
<dbReference type="Proteomes" id="UP000600171">
    <property type="component" value="Unassembled WGS sequence"/>
</dbReference>
<evidence type="ECO:0000313" key="3">
    <source>
        <dbReference type="Proteomes" id="UP000600171"/>
    </source>
</evidence>
<evidence type="ECO:0000313" key="2">
    <source>
        <dbReference type="EMBL" id="GGH63554.1"/>
    </source>
</evidence>